<protein>
    <submittedName>
        <fullName evidence="2">Putative secreted mucin</fullName>
    </submittedName>
</protein>
<organism evidence="2">
    <name type="scientific">Amblyomma triste</name>
    <name type="common">Neotropical tick</name>
    <dbReference type="NCBI Taxonomy" id="251400"/>
    <lineage>
        <taxon>Eukaryota</taxon>
        <taxon>Metazoa</taxon>
        <taxon>Ecdysozoa</taxon>
        <taxon>Arthropoda</taxon>
        <taxon>Chelicerata</taxon>
        <taxon>Arachnida</taxon>
        <taxon>Acari</taxon>
        <taxon>Parasitiformes</taxon>
        <taxon>Ixodida</taxon>
        <taxon>Ixodoidea</taxon>
        <taxon>Ixodidae</taxon>
        <taxon>Amblyomminae</taxon>
        <taxon>Amblyomma</taxon>
    </lineage>
</organism>
<sequence>TQLRKPSDRLTRRLGSALPFLASTATLSTTWTTCAKASRKNRKQRPTSSANSARPTPRLSSGAPSTRARAWRVWRNGTGCFGVSLENSIYFFLRRRVAYWKGEPRP</sequence>
<feature type="region of interest" description="Disordered" evidence="1">
    <location>
        <begin position="34"/>
        <end position="68"/>
    </location>
</feature>
<evidence type="ECO:0000256" key="1">
    <source>
        <dbReference type="SAM" id="MobiDB-lite"/>
    </source>
</evidence>
<evidence type="ECO:0000313" key="2">
    <source>
        <dbReference type="EMBL" id="JAC27640.1"/>
    </source>
</evidence>
<name>A0A023G446_AMBTT</name>
<feature type="compositionally biased region" description="Polar residues" evidence="1">
    <location>
        <begin position="46"/>
        <end position="64"/>
    </location>
</feature>
<dbReference type="AlphaFoldDB" id="A0A023G446"/>
<proteinExistence type="evidence at transcript level"/>
<accession>A0A023G446</accession>
<reference evidence="2" key="1">
    <citation type="submission" date="2014-03" db="EMBL/GenBank/DDBJ databases">
        <title>The sialotranscriptome of Amblyomma triste, Amblyomma parvum and Amblyomma cajennense ticks, uncovered by 454-based RNA-seq.</title>
        <authorList>
            <person name="Garcia G.R."/>
            <person name="Gardinassi L.G."/>
            <person name="Ribeiro J.M."/>
            <person name="Anatriello E."/>
            <person name="Ferreira B.R."/>
            <person name="Moreira H.N."/>
            <person name="Mafra C."/>
            <person name="Olegario M.M."/>
            <person name="Szabo P.J."/>
            <person name="Miranda-Santos I.K."/>
            <person name="Maruyama S.R."/>
        </authorList>
    </citation>
    <scope>NUCLEOTIDE SEQUENCE</scope>
    <source>
        <strain evidence="2">Mato Grasso do Sul</strain>
        <tissue evidence="2">Salivary glands</tissue>
    </source>
</reference>
<feature type="non-terminal residue" evidence="2">
    <location>
        <position position="1"/>
    </location>
</feature>
<dbReference type="EMBL" id="GBBM01007778">
    <property type="protein sequence ID" value="JAC27640.1"/>
    <property type="molecule type" value="mRNA"/>
</dbReference>